<evidence type="ECO:0000313" key="2">
    <source>
        <dbReference type="Proteomes" id="UP001164305"/>
    </source>
</evidence>
<dbReference type="RefSeq" id="WP_263593104.1">
    <property type="nucleotide sequence ID" value="NZ_CP107020.1"/>
</dbReference>
<protein>
    <submittedName>
        <fullName evidence="1">DUF4269 domain-containing protein</fullName>
    </submittedName>
</protein>
<sequence>MPARFWVSPVEDMPSGAAGQVGDLAGLLRALAPYRPTVVGSLPLGVQRPDSDLDIACEAEDLDAFDAHLAACAGPVVVSRWRREEGVAASVAQLCVSGQVVEVFAQGRPVLEQHAFRHLLVEGQLLQVHGAPLCAQVARLKAEGLGTEAAFARALGLETDDPYRALLELEGLADADLRARTSASRRPDELTPRSPA</sequence>
<gene>
    <name evidence="1" type="ORF">BRM3_09590</name>
</gene>
<proteinExistence type="predicted"/>
<organism evidence="1 2">
    <name type="scientific">Brachybacterium huguangmaarense</name>
    <dbReference type="NCBI Taxonomy" id="1652028"/>
    <lineage>
        <taxon>Bacteria</taxon>
        <taxon>Bacillati</taxon>
        <taxon>Actinomycetota</taxon>
        <taxon>Actinomycetes</taxon>
        <taxon>Micrococcales</taxon>
        <taxon>Dermabacteraceae</taxon>
        <taxon>Brachybacterium</taxon>
    </lineage>
</organism>
<name>A0ABY6FY88_9MICO</name>
<reference evidence="1" key="1">
    <citation type="submission" date="2022-10" db="EMBL/GenBank/DDBJ databases">
        <title>Whole-Genome Sequencing of Brachybacterium huguangmaarense BRM-3, Isolated from Betula schmidtii.</title>
        <authorList>
            <person name="Haam D."/>
        </authorList>
    </citation>
    <scope>NUCLEOTIDE SEQUENCE</scope>
    <source>
        <strain evidence="1">BRM-3</strain>
    </source>
</reference>
<evidence type="ECO:0000313" key="1">
    <source>
        <dbReference type="EMBL" id="UYG15890.1"/>
    </source>
</evidence>
<dbReference type="EMBL" id="CP107020">
    <property type="protein sequence ID" value="UYG15890.1"/>
    <property type="molecule type" value="Genomic_DNA"/>
</dbReference>
<dbReference type="Pfam" id="PF14091">
    <property type="entry name" value="DUF4269"/>
    <property type="match status" value="1"/>
</dbReference>
<dbReference type="Proteomes" id="UP001164305">
    <property type="component" value="Chromosome"/>
</dbReference>
<accession>A0ABY6FY88</accession>
<dbReference type="InterPro" id="IPR025365">
    <property type="entry name" value="DUF4269"/>
</dbReference>
<keyword evidence="2" id="KW-1185">Reference proteome</keyword>